<dbReference type="OrthoDB" id="2015515at2759"/>
<dbReference type="GO" id="GO:0019005">
    <property type="term" value="C:SCF ubiquitin ligase complex"/>
    <property type="evidence" value="ECO:0007669"/>
    <property type="project" value="TreeGrafter"/>
</dbReference>
<comment type="caution">
    <text evidence="2">The sequence shown here is derived from an EMBL/GenBank/DDBJ whole genome shotgun (WGS) entry which is preliminary data.</text>
</comment>
<dbReference type="InterPro" id="IPR036047">
    <property type="entry name" value="F-box-like_dom_sf"/>
</dbReference>
<name>A0A9P0JID2_ACAOB</name>
<dbReference type="AlphaFoldDB" id="A0A9P0JID2"/>
<evidence type="ECO:0000313" key="3">
    <source>
        <dbReference type="Proteomes" id="UP001152888"/>
    </source>
</evidence>
<dbReference type="PANTHER" id="PTHR13318">
    <property type="entry name" value="PARTNER OF PAIRED, ISOFORM B-RELATED"/>
    <property type="match status" value="1"/>
</dbReference>
<proteinExistence type="predicted"/>
<dbReference type="GO" id="GO:0031146">
    <property type="term" value="P:SCF-dependent proteasomal ubiquitin-dependent protein catabolic process"/>
    <property type="evidence" value="ECO:0007669"/>
    <property type="project" value="TreeGrafter"/>
</dbReference>
<dbReference type="EMBL" id="CAKOFQ010006655">
    <property type="protein sequence ID" value="CAH1954739.1"/>
    <property type="molecule type" value="Genomic_DNA"/>
</dbReference>
<dbReference type="Gene3D" id="3.80.10.10">
    <property type="entry name" value="Ribonuclease Inhibitor"/>
    <property type="match status" value="2"/>
</dbReference>
<evidence type="ECO:0000259" key="1">
    <source>
        <dbReference type="Pfam" id="PF12937"/>
    </source>
</evidence>
<dbReference type="Pfam" id="PF12937">
    <property type="entry name" value="F-box-like"/>
    <property type="match status" value="1"/>
</dbReference>
<organism evidence="2 3">
    <name type="scientific">Acanthoscelides obtectus</name>
    <name type="common">Bean weevil</name>
    <name type="synonym">Bruchus obtectus</name>
    <dbReference type="NCBI Taxonomy" id="200917"/>
    <lineage>
        <taxon>Eukaryota</taxon>
        <taxon>Metazoa</taxon>
        <taxon>Ecdysozoa</taxon>
        <taxon>Arthropoda</taxon>
        <taxon>Hexapoda</taxon>
        <taxon>Insecta</taxon>
        <taxon>Pterygota</taxon>
        <taxon>Neoptera</taxon>
        <taxon>Endopterygota</taxon>
        <taxon>Coleoptera</taxon>
        <taxon>Polyphaga</taxon>
        <taxon>Cucujiformia</taxon>
        <taxon>Chrysomeloidea</taxon>
        <taxon>Chrysomelidae</taxon>
        <taxon>Bruchinae</taxon>
        <taxon>Bruchini</taxon>
        <taxon>Acanthoscelides</taxon>
    </lineage>
</organism>
<evidence type="ECO:0000313" key="2">
    <source>
        <dbReference type="EMBL" id="CAH1954739.1"/>
    </source>
</evidence>
<dbReference type="Proteomes" id="UP001152888">
    <property type="component" value="Unassembled WGS sequence"/>
</dbReference>
<keyword evidence="3" id="KW-1185">Reference proteome</keyword>
<feature type="domain" description="F-box" evidence="1">
    <location>
        <begin position="3"/>
        <end position="43"/>
    </location>
</feature>
<dbReference type="PANTHER" id="PTHR13318:SF190">
    <property type="entry name" value="PARTNER OF PAIRED, ISOFORM B"/>
    <property type="match status" value="1"/>
</dbReference>
<sequence>MKEVLLIIFQHLDLKSINNCAALCSTFYNISKDGSLYTKVSLRYDMNIKLVASLVERCTRPKEVDIIYKTSNAFITNNSAETEDYSEFNEYVQILLRKCGEHIIKLNFESCKDSKTLECIADCINLKELGLARCKGTFTTLHLLSSLREIKFVDCHFPGKTVNSLLKNNEELKEIHLLSNNNVNTNEISEILSKYNPEVEELELGENRRLKSRYFKLLARLTKLRTLEIWNGPGCDSDPDLDSIQHLAAGCPYMEKLVLMGRKEITDENLIPALHMFTRLKTLCLRGVGITIKSCREACLTLPLLKELDVYKCSKIKKAQDPRPKSISMFSPDLLQAVLG</sequence>
<gene>
    <name evidence="2" type="ORF">ACAOBT_LOCUS717</name>
</gene>
<dbReference type="SUPFAM" id="SSF81383">
    <property type="entry name" value="F-box domain"/>
    <property type="match status" value="1"/>
</dbReference>
<dbReference type="SUPFAM" id="SSF52047">
    <property type="entry name" value="RNI-like"/>
    <property type="match status" value="1"/>
</dbReference>
<reference evidence="2" key="1">
    <citation type="submission" date="2022-03" db="EMBL/GenBank/DDBJ databases">
        <authorList>
            <person name="Sayadi A."/>
        </authorList>
    </citation>
    <scope>NUCLEOTIDE SEQUENCE</scope>
</reference>
<accession>A0A9P0JID2</accession>
<dbReference type="InterPro" id="IPR001810">
    <property type="entry name" value="F-box_dom"/>
</dbReference>
<dbReference type="InterPro" id="IPR032675">
    <property type="entry name" value="LRR_dom_sf"/>
</dbReference>
<protein>
    <recommendedName>
        <fullName evidence="1">F-box domain-containing protein</fullName>
    </recommendedName>
</protein>